<accession>A0A6A4PTW1</accession>
<protein>
    <submittedName>
        <fullName evidence="2">Uncharacterized protein</fullName>
    </submittedName>
</protein>
<feature type="compositionally biased region" description="Basic and acidic residues" evidence="1">
    <location>
        <begin position="21"/>
        <end position="30"/>
    </location>
</feature>
<dbReference type="AlphaFoldDB" id="A0A6A4PTW1"/>
<feature type="region of interest" description="Disordered" evidence="1">
    <location>
        <begin position="21"/>
        <end position="59"/>
    </location>
</feature>
<keyword evidence="3" id="KW-1185">Reference proteome</keyword>
<feature type="compositionally biased region" description="Acidic residues" evidence="1">
    <location>
        <begin position="46"/>
        <end position="59"/>
    </location>
</feature>
<evidence type="ECO:0000256" key="1">
    <source>
        <dbReference type="SAM" id="MobiDB-lite"/>
    </source>
</evidence>
<dbReference type="EMBL" id="WOCE01000010">
    <property type="protein sequence ID" value="KAE9605121.1"/>
    <property type="molecule type" value="Genomic_DNA"/>
</dbReference>
<dbReference type="Proteomes" id="UP000447434">
    <property type="component" value="Chromosome 10"/>
</dbReference>
<evidence type="ECO:0000313" key="3">
    <source>
        <dbReference type="Proteomes" id="UP000447434"/>
    </source>
</evidence>
<reference evidence="3" key="1">
    <citation type="journal article" date="2020" name="Nat. Commun.">
        <title>Genome sequence of the cluster root forming white lupin.</title>
        <authorList>
            <person name="Hufnagel B."/>
            <person name="Marques A."/>
            <person name="Soriano A."/>
            <person name="Marques L."/>
            <person name="Divol F."/>
            <person name="Doumas P."/>
            <person name="Sallet E."/>
            <person name="Mancinotti D."/>
            <person name="Carrere S."/>
            <person name="Marande W."/>
            <person name="Arribat S."/>
            <person name="Keller J."/>
            <person name="Huneau C."/>
            <person name="Blein T."/>
            <person name="Aime D."/>
            <person name="Laguerre M."/>
            <person name="Taylor J."/>
            <person name="Schubert V."/>
            <person name="Nelson M."/>
            <person name="Geu-Flores F."/>
            <person name="Crespi M."/>
            <person name="Gallardo-Guerrero K."/>
            <person name="Delaux P.-M."/>
            <person name="Salse J."/>
            <person name="Berges H."/>
            <person name="Guyot R."/>
            <person name="Gouzy J."/>
            <person name="Peret B."/>
        </authorList>
    </citation>
    <scope>NUCLEOTIDE SEQUENCE [LARGE SCALE GENOMIC DNA]</scope>
    <source>
        <strain evidence="3">cv. Amiga</strain>
    </source>
</reference>
<comment type="caution">
    <text evidence="2">The sequence shown here is derived from an EMBL/GenBank/DDBJ whole genome shotgun (WGS) entry which is preliminary data.</text>
</comment>
<name>A0A6A4PTW1_LUPAL</name>
<sequence length="84" mass="9913">MSLVTLFGKLQEHKMGFKRLTLHEDSEKKKNGISLKATTSQSQEERYDEEDSHSDIDDETMSILVKNSASFSRRKKEYKRFQRK</sequence>
<dbReference type="OrthoDB" id="1450286at2759"/>
<proteinExistence type="predicted"/>
<evidence type="ECO:0000313" key="2">
    <source>
        <dbReference type="EMBL" id="KAE9605121.1"/>
    </source>
</evidence>
<organism evidence="2 3">
    <name type="scientific">Lupinus albus</name>
    <name type="common">White lupine</name>
    <name type="synonym">Lupinus termis</name>
    <dbReference type="NCBI Taxonomy" id="3870"/>
    <lineage>
        <taxon>Eukaryota</taxon>
        <taxon>Viridiplantae</taxon>
        <taxon>Streptophyta</taxon>
        <taxon>Embryophyta</taxon>
        <taxon>Tracheophyta</taxon>
        <taxon>Spermatophyta</taxon>
        <taxon>Magnoliopsida</taxon>
        <taxon>eudicotyledons</taxon>
        <taxon>Gunneridae</taxon>
        <taxon>Pentapetalae</taxon>
        <taxon>rosids</taxon>
        <taxon>fabids</taxon>
        <taxon>Fabales</taxon>
        <taxon>Fabaceae</taxon>
        <taxon>Papilionoideae</taxon>
        <taxon>50 kb inversion clade</taxon>
        <taxon>genistoids sensu lato</taxon>
        <taxon>core genistoids</taxon>
        <taxon>Genisteae</taxon>
        <taxon>Lupinus</taxon>
    </lineage>
</organism>
<gene>
    <name evidence="2" type="ORF">Lalb_Chr10g0093881</name>
</gene>